<name>Q8SYX6_DROME</name>
<evidence type="ECO:0000313" key="1">
    <source>
        <dbReference type="EMBL" id="AAL48879.1"/>
    </source>
</evidence>
<dbReference type="AlphaFoldDB" id="Q8SYX6"/>
<accession>Q8SYX6</accession>
<protein>
    <submittedName>
        <fullName evidence="1">RE29470p</fullName>
    </submittedName>
</protein>
<proteinExistence type="evidence at transcript level"/>
<dbReference type="EMBL" id="AY071257">
    <property type="protein sequence ID" value="AAL48879.1"/>
    <property type="molecule type" value="mRNA"/>
</dbReference>
<organism evidence="1">
    <name type="scientific">Drosophila melanogaster</name>
    <name type="common">Fruit fly</name>
    <dbReference type="NCBI Taxonomy" id="7227"/>
    <lineage>
        <taxon>Eukaryota</taxon>
        <taxon>Metazoa</taxon>
        <taxon>Ecdysozoa</taxon>
        <taxon>Arthropoda</taxon>
        <taxon>Hexapoda</taxon>
        <taxon>Insecta</taxon>
        <taxon>Pterygota</taxon>
        <taxon>Neoptera</taxon>
        <taxon>Endopterygota</taxon>
        <taxon>Diptera</taxon>
        <taxon>Brachycera</taxon>
        <taxon>Muscomorpha</taxon>
        <taxon>Ephydroidea</taxon>
        <taxon>Drosophilidae</taxon>
        <taxon>Drosophila</taxon>
        <taxon>Sophophora</taxon>
    </lineage>
</organism>
<sequence length="39" mass="4685">MTEIWKNRFSKNVDIYKRNFLYNLAKNGHIDVRITVLSS</sequence>
<reference evidence="1" key="1">
    <citation type="submission" date="2001-12" db="EMBL/GenBank/DDBJ databases">
        <authorList>
            <person name="Stapleton M."/>
            <person name="Brokstein P."/>
            <person name="Hong L."/>
            <person name="Agbayani A."/>
            <person name="Carlson J."/>
            <person name="Champe M."/>
            <person name="Chavez C."/>
            <person name="Dorsett V."/>
            <person name="Dresnek D."/>
            <person name="Farfan D."/>
            <person name="Frise E."/>
            <person name="George R."/>
            <person name="Gonzalez M."/>
            <person name="Guarin H."/>
            <person name="Kronmiller B."/>
            <person name="Li P."/>
            <person name="Liao G."/>
            <person name="Miranda A."/>
            <person name="Mungall C.J."/>
            <person name="Nunoo J."/>
            <person name="Pacleb J."/>
            <person name="Paragas V."/>
            <person name="Park S."/>
            <person name="Patel S."/>
            <person name="Phouanenavong S."/>
            <person name="Wan K."/>
            <person name="Yu C."/>
            <person name="Lewis S.E."/>
            <person name="Rubin G.M."/>
            <person name="Celniker S."/>
        </authorList>
    </citation>
    <scope>NUCLEOTIDE SEQUENCE</scope>
    <source>
        <strain evidence="1">Berkeley</strain>
    </source>
</reference>